<dbReference type="NCBIfam" id="TIGR01171">
    <property type="entry name" value="rplB_bact"/>
    <property type="match status" value="1"/>
</dbReference>
<dbReference type="GO" id="GO:0006412">
    <property type="term" value="P:translation"/>
    <property type="evidence" value="ECO:0007669"/>
    <property type="project" value="InterPro"/>
</dbReference>
<dbReference type="Gene3D" id="2.40.50.140">
    <property type="entry name" value="Nucleic acid-binding proteins"/>
    <property type="match status" value="1"/>
</dbReference>
<evidence type="ECO:0000256" key="6">
    <source>
        <dbReference type="SAM" id="MobiDB-lite"/>
    </source>
</evidence>
<evidence type="ECO:0000313" key="9">
    <source>
        <dbReference type="EMBL" id="WMI30442.1"/>
    </source>
</evidence>
<organism evidence="9">
    <name type="scientific">Candidatus Organicella extenuata</name>
    <dbReference type="NCBI Taxonomy" id="2841811"/>
    <lineage>
        <taxon>Bacteria</taxon>
        <taxon>Pseudomonadati</taxon>
        <taxon>Verrucomicrobiota</taxon>
        <taxon>Candidatus Organicella</taxon>
    </lineage>
</organism>
<reference evidence="9" key="2">
    <citation type="submission" date="2023-06" db="EMBL/GenBank/DDBJ databases">
        <authorList>
            <person name="Williams T.J."/>
            <person name="Allen M.A."/>
            <person name="Ivanova N."/>
            <person name="Huntemann M."/>
            <person name="Haque S."/>
            <person name="Hancock A.M."/>
            <person name="Brazendale S."/>
            <person name="Cavicchioli R."/>
        </authorList>
    </citation>
    <scope>NUCLEOTIDE SEQUENCE</scope>
    <source>
        <strain evidence="9">MAG_Ga0307966_1000010</strain>
    </source>
</reference>
<feature type="domain" description="Large ribosomal subunit protein uL2 C-terminal" evidence="7">
    <location>
        <begin position="128"/>
        <end position="258"/>
    </location>
</feature>
<dbReference type="GO" id="GO:0003723">
    <property type="term" value="F:RNA binding"/>
    <property type="evidence" value="ECO:0007669"/>
    <property type="project" value="InterPro"/>
</dbReference>
<dbReference type="InterPro" id="IPR005880">
    <property type="entry name" value="Ribosomal_uL2_bac/org-type"/>
</dbReference>
<feature type="domain" description="Large ribosomal subunit protein uL2 RNA-binding" evidence="8">
    <location>
        <begin position="43"/>
        <end position="120"/>
    </location>
</feature>
<dbReference type="FunFam" id="4.10.950.10:FF:000001">
    <property type="entry name" value="50S ribosomal protein L2"/>
    <property type="match status" value="1"/>
</dbReference>
<name>A0AA51BKP6_9BACT</name>
<dbReference type="Gene3D" id="2.30.30.30">
    <property type="match status" value="1"/>
</dbReference>
<dbReference type="InterPro" id="IPR012340">
    <property type="entry name" value="NA-bd_OB-fold"/>
</dbReference>
<keyword evidence="3" id="KW-0687">Ribonucleoprotein</keyword>
<dbReference type="InterPro" id="IPR014726">
    <property type="entry name" value="Ribosomal_uL2_dom3"/>
</dbReference>
<proteinExistence type="inferred from homology"/>
<dbReference type="PIRSF" id="PIRSF002158">
    <property type="entry name" value="Ribosomal_L2"/>
    <property type="match status" value="1"/>
</dbReference>
<dbReference type="SMART" id="SM01382">
    <property type="entry name" value="Ribosomal_L2_C"/>
    <property type="match status" value="1"/>
</dbReference>
<reference evidence="9" key="1">
    <citation type="journal article" date="2021" name="Front. Microbiol.">
        <title>Genome Analysis of a Verrucomicrobial Endosymbiont With a Tiny Genome Discovered in an Antarctic Lake.</title>
        <authorList>
            <person name="Williams T.J."/>
            <person name="Allen M.A."/>
            <person name="Ivanova N."/>
            <person name="Huntemann M."/>
            <person name="Haque S."/>
            <person name="Hancock A.M."/>
            <person name="Brazendale S."/>
            <person name="Cavicchioli R."/>
        </authorList>
    </citation>
    <scope>NUCLEOTIDE SEQUENCE</scope>
    <source>
        <strain evidence="9">MAG_Ga0307966_1000010</strain>
    </source>
</reference>
<dbReference type="InterPro" id="IPR022669">
    <property type="entry name" value="Ribosomal_uL2_C"/>
</dbReference>
<dbReference type="Pfam" id="PF03947">
    <property type="entry name" value="Ribosomal_L2_C"/>
    <property type="match status" value="1"/>
</dbReference>
<dbReference type="GO" id="GO:0003735">
    <property type="term" value="F:structural constituent of ribosome"/>
    <property type="evidence" value="ECO:0007669"/>
    <property type="project" value="InterPro"/>
</dbReference>
<dbReference type="Pfam" id="PF00181">
    <property type="entry name" value="Ribosomal_L2_N"/>
    <property type="match status" value="1"/>
</dbReference>
<evidence type="ECO:0000259" key="8">
    <source>
        <dbReference type="SMART" id="SM01383"/>
    </source>
</evidence>
<dbReference type="GO" id="GO:0016740">
    <property type="term" value="F:transferase activity"/>
    <property type="evidence" value="ECO:0007669"/>
    <property type="project" value="InterPro"/>
</dbReference>
<dbReference type="EMBL" id="CP128385">
    <property type="protein sequence ID" value="WMI30442.1"/>
    <property type="molecule type" value="Genomic_DNA"/>
</dbReference>
<dbReference type="InterPro" id="IPR022671">
    <property type="entry name" value="Ribosomal_uL2_CS"/>
</dbReference>
<evidence type="ECO:0000259" key="7">
    <source>
        <dbReference type="SMART" id="SM01382"/>
    </source>
</evidence>
<dbReference type="PROSITE" id="PS00467">
    <property type="entry name" value="RIBOSOMAL_L2"/>
    <property type="match status" value="1"/>
</dbReference>
<dbReference type="SMART" id="SM01383">
    <property type="entry name" value="Ribosomal_L2"/>
    <property type="match status" value="1"/>
</dbReference>
<comment type="similarity">
    <text evidence="1">Belongs to the universal ribosomal protein uL2 family.</text>
</comment>
<feature type="region of interest" description="Disordered" evidence="6">
    <location>
        <begin position="231"/>
        <end position="290"/>
    </location>
</feature>
<dbReference type="AlphaFoldDB" id="A0AA51BKP6"/>
<feature type="compositionally biased region" description="Basic residues" evidence="6">
    <location>
        <begin position="263"/>
        <end position="290"/>
    </location>
</feature>
<dbReference type="InterPro" id="IPR014722">
    <property type="entry name" value="Rib_uL2_dom2"/>
</dbReference>
<dbReference type="Proteomes" id="UP001238843">
    <property type="component" value="Chromosome"/>
</dbReference>
<evidence type="ECO:0000256" key="2">
    <source>
        <dbReference type="ARBA" id="ARBA00022980"/>
    </source>
</evidence>
<dbReference type="PANTHER" id="PTHR13691">
    <property type="entry name" value="RIBOSOMAL PROTEIN L2"/>
    <property type="match status" value="1"/>
</dbReference>
<accession>A0AA51BKP6</accession>
<gene>
    <name evidence="9" type="primary">rplB</name>
    <name evidence="9" type="ORF">QTO32_00805</name>
</gene>
<dbReference type="InterPro" id="IPR022666">
    <property type="entry name" value="Ribosomal_uL2_RNA-bd_dom"/>
</dbReference>
<dbReference type="PANTHER" id="PTHR13691:SF5">
    <property type="entry name" value="LARGE RIBOSOMAL SUBUNIT PROTEIN UL2M"/>
    <property type="match status" value="1"/>
</dbReference>
<keyword evidence="2 9" id="KW-0689">Ribosomal protein</keyword>
<dbReference type="InterPro" id="IPR008991">
    <property type="entry name" value="Translation_prot_SH3-like_sf"/>
</dbReference>
<protein>
    <recommendedName>
        <fullName evidence="4">Large ribosomal subunit protein uL2</fullName>
    </recommendedName>
    <alternativeName>
        <fullName evidence="5">50S ribosomal protein L2</fullName>
    </alternativeName>
</protein>
<dbReference type="SUPFAM" id="SSF50104">
    <property type="entry name" value="Translation proteins SH3-like domain"/>
    <property type="match status" value="1"/>
</dbReference>
<evidence type="ECO:0000256" key="1">
    <source>
        <dbReference type="ARBA" id="ARBA00005636"/>
    </source>
</evidence>
<dbReference type="Gene3D" id="4.10.950.10">
    <property type="entry name" value="Ribosomal protein L2, domain 3"/>
    <property type="match status" value="1"/>
</dbReference>
<evidence type="ECO:0000256" key="4">
    <source>
        <dbReference type="ARBA" id="ARBA00035242"/>
    </source>
</evidence>
<evidence type="ECO:0000256" key="3">
    <source>
        <dbReference type="ARBA" id="ARBA00023274"/>
    </source>
</evidence>
<dbReference type="InterPro" id="IPR002171">
    <property type="entry name" value="Ribosomal_uL2"/>
</dbReference>
<dbReference type="SUPFAM" id="SSF50249">
    <property type="entry name" value="Nucleic acid-binding proteins"/>
    <property type="match status" value="1"/>
</dbReference>
<sequence>MKVIKPINSSRRFLKQSGFKNTFLNGVFVDKKKLKTKLKGLFGRGSNGTITVRHKGGGHKKQYRSVDFKRRVNEVKGVVCSIEYDPNRNCNLSLIHYPSIKTYKYILSPDNLKLGSTVVNYAGKPDNYSFGSSCKLKYIPIGLYIHSLESIPGGGASVVRSAGLKTFIVGFYKKKERAIIKLPSGEIKYFSYNCKASFGTVGNKEFFNTCLGKAGRSRWLGIRPTVRGVAMNPVDHPMGGGEGKTSGGKNPVSPWNKLSKGGKTLKSKKIKNNFRKLNNRKGTKLKIKNS</sequence>
<dbReference type="GO" id="GO:0015934">
    <property type="term" value="C:large ribosomal subunit"/>
    <property type="evidence" value="ECO:0007669"/>
    <property type="project" value="InterPro"/>
</dbReference>
<evidence type="ECO:0000256" key="5">
    <source>
        <dbReference type="ARBA" id="ARBA00035459"/>
    </source>
</evidence>